<feature type="domain" description="Nitroreductase" evidence="9">
    <location>
        <begin position="10"/>
        <end position="163"/>
    </location>
</feature>
<keyword evidence="4 7" id="KW-0521">NADP</keyword>
<reference evidence="10 11" key="1">
    <citation type="submission" date="2019-12" db="EMBL/GenBank/DDBJ databases">
        <title>Microbes associate with the intestines of laboratory mice.</title>
        <authorList>
            <person name="Navarre W."/>
            <person name="Wong E."/>
        </authorList>
    </citation>
    <scope>NUCLEOTIDE SEQUENCE [LARGE SCALE GENOMIC DNA]</scope>
    <source>
        <strain evidence="10 11">NM82_D38</strain>
    </source>
</reference>
<dbReference type="PANTHER" id="PTHR43821">
    <property type="entry name" value="NAD(P)H NITROREDUCTASE YDJA-RELATED"/>
    <property type="match status" value="1"/>
</dbReference>
<evidence type="ECO:0000256" key="6">
    <source>
        <dbReference type="ARBA" id="ARBA00023027"/>
    </source>
</evidence>
<dbReference type="GO" id="GO:0016491">
    <property type="term" value="F:oxidoreductase activity"/>
    <property type="evidence" value="ECO:0007669"/>
    <property type="project" value="UniProtKB-UniRule"/>
</dbReference>
<keyword evidence="6 7" id="KW-0520">NAD</keyword>
<keyword evidence="2 7" id="KW-0285">Flavoprotein</keyword>
<evidence type="ECO:0000256" key="4">
    <source>
        <dbReference type="ARBA" id="ARBA00022857"/>
    </source>
</evidence>
<dbReference type="OrthoDB" id="9804207at2"/>
<feature type="binding site" description="in other chain" evidence="8">
    <location>
        <begin position="12"/>
        <end position="14"/>
    </location>
    <ligand>
        <name>FMN</name>
        <dbReference type="ChEBI" id="CHEBI:58210"/>
        <note>ligand shared between dimeric partners</note>
    </ligand>
</feature>
<evidence type="ECO:0000256" key="7">
    <source>
        <dbReference type="PIRNR" id="PIRNR000232"/>
    </source>
</evidence>
<dbReference type="Pfam" id="PF00881">
    <property type="entry name" value="Nitroreductase"/>
    <property type="match status" value="1"/>
</dbReference>
<dbReference type="AlphaFoldDB" id="A0A6L6YGG3"/>
<dbReference type="InterPro" id="IPR052530">
    <property type="entry name" value="NAD(P)H_nitroreductase"/>
</dbReference>
<dbReference type="PIRSF" id="PIRSF000232">
    <property type="entry name" value="YdjA"/>
    <property type="match status" value="1"/>
</dbReference>
<proteinExistence type="inferred from homology"/>
<dbReference type="InterPro" id="IPR000415">
    <property type="entry name" value="Nitroreductase-like"/>
</dbReference>
<keyword evidence="5 7" id="KW-0560">Oxidoreductase</keyword>
<evidence type="ECO:0000256" key="8">
    <source>
        <dbReference type="PIRSR" id="PIRSR000232-1"/>
    </source>
</evidence>
<evidence type="ECO:0000313" key="10">
    <source>
        <dbReference type="EMBL" id="MVX56637.1"/>
    </source>
</evidence>
<comment type="cofactor">
    <cofactor evidence="8">
        <name>FMN</name>
        <dbReference type="ChEBI" id="CHEBI:58210"/>
    </cofactor>
    <text evidence="8">Binds 1 FMN per subunit.</text>
</comment>
<comment type="similarity">
    <text evidence="1 7">Belongs to the nitroreductase family.</text>
</comment>
<dbReference type="SUPFAM" id="SSF55469">
    <property type="entry name" value="FMN-dependent nitroreductase-like"/>
    <property type="match status" value="1"/>
</dbReference>
<organism evidence="10 11">
    <name type="scientific">Parasutterella muris</name>
    <dbReference type="NCBI Taxonomy" id="2565572"/>
    <lineage>
        <taxon>Bacteria</taxon>
        <taxon>Pseudomonadati</taxon>
        <taxon>Pseudomonadota</taxon>
        <taxon>Betaproteobacteria</taxon>
        <taxon>Burkholderiales</taxon>
        <taxon>Sutterellaceae</taxon>
        <taxon>Parasutterella</taxon>
    </lineage>
</organism>
<dbReference type="RefSeq" id="WP_160335071.1">
    <property type="nucleotide sequence ID" value="NZ_CALPCR010000001.1"/>
</dbReference>
<dbReference type="InterPro" id="IPR026021">
    <property type="entry name" value="YdjA-like"/>
</dbReference>
<keyword evidence="11" id="KW-1185">Reference proteome</keyword>
<gene>
    <name evidence="10" type="ORF">E5987_05370</name>
</gene>
<dbReference type="InterPro" id="IPR029479">
    <property type="entry name" value="Nitroreductase"/>
</dbReference>
<accession>A0A6L6YGG3</accession>
<dbReference type="PANTHER" id="PTHR43821:SF1">
    <property type="entry name" value="NAD(P)H NITROREDUCTASE YDJA-RELATED"/>
    <property type="match status" value="1"/>
</dbReference>
<name>A0A6L6YGG3_9BURK</name>
<evidence type="ECO:0000256" key="5">
    <source>
        <dbReference type="ARBA" id="ARBA00023002"/>
    </source>
</evidence>
<sequence length="186" mass="20138">MPSSIIQRLASRHSVGAKFLTEPVPTAKDYEEAALWASAAPDHCRLHPVRFVIIENRAKLADFFESGALSMGADAEEAAKARSKATKAPAVVAAIAKISTDNARVPEYEQWMTVGAAVSNFLSALEIKGFGGKIVSGSSTKYPDAVRAFCRKDEVIACWIMLGTPKKDAPTPQPREPIEQLLTYFS</sequence>
<evidence type="ECO:0000256" key="1">
    <source>
        <dbReference type="ARBA" id="ARBA00007118"/>
    </source>
</evidence>
<dbReference type="EMBL" id="WSRP01000013">
    <property type="protein sequence ID" value="MVX56637.1"/>
    <property type="molecule type" value="Genomic_DNA"/>
</dbReference>
<dbReference type="EC" id="1.-.-.-" evidence="7"/>
<protein>
    <recommendedName>
        <fullName evidence="7">Putative NAD(P)H nitroreductase</fullName>
        <ecNumber evidence="7">1.-.-.-</ecNumber>
    </recommendedName>
</protein>
<evidence type="ECO:0000313" key="11">
    <source>
        <dbReference type="Proteomes" id="UP000472580"/>
    </source>
</evidence>
<dbReference type="Proteomes" id="UP000472580">
    <property type="component" value="Unassembled WGS sequence"/>
</dbReference>
<comment type="caution">
    <text evidence="10">The sequence shown here is derived from an EMBL/GenBank/DDBJ whole genome shotgun (WGS) entry which is preliminary data.</text>
</comment>
<dbReference type="Gene3D" id="3.40.109.10">
    <property type="entry name" value="NADH Oxidase"/>
    <property type="match status" value="1"/>
</dbReference>
<feature type="binding site" evidence="8">
    <location>
        <position position="43"/>
    </location>
    <ligand>
        <name>FMN</name>
        <dbReference type="ChEBI" id="CHEBI:58210"/>
        <note>ligand shared between dimeric partners</note>
    </ligand>
</feature>
<evidence type="ECO:0000259" key="9">
    <source>
        <dbReference type="Pfam" id="PF00881"/>
    </source>
</evidence>
<keyword evidence="3 7" id="KW-0288">FMN</keyword>
<evidence type="ECO:0000256" key="2">
    <source>
        <dbReference type="ARBA" id="ARBA00022630"/>
    </source>
</evidence>
<evidence type="ECO:0000256" key="3">
    <source>
        <dbReference type="ARBA" id="ARBA00022643"/>
    </source>
</evidence>